<dbReference type="InterPro" id="IPR013249">
    <property type="entry name" value="RNA_pol_sigma70_r4_t2"/>
</dbReference>
<dbReference type="GO" id="GO:0006352">
    <property type="term" value="P:DNA-templated transcription initiation"/>
    <property type="evidence" value="ECO:0007669"/>
    <property type="project" value="InterPro"/>
</dbReference>
<name>D1C1C9_SPHTD</name>
<evidence type="ECO:0000313" key="10">
    <source>
        <dbReference type="Proteomes" id="UP000002027"/>
    </source>
</evidence>
<reference evidence="10" key="1">
    <citation type="submission" date="2009-11" db="EMBL/GenBank/DDBJ databases">
        <title>The complete chromosome 1 of Sphaerobacter thermophilus DSM 20745.</title>
        <authorList>
            <person name="Lucas S."/>
            <person name="Copeland A."/>
            <person name="Lapidus A."/>
            <person name="Glavina del Rio T."/>
            <person name="Dalin E."/>
            <person name="Tice H."/>
            <person name="Bruce D."/>
            <person name="Goodwin L."/>
            <person name="Pitluck S."/>
            <person name="Kyrpides N."/>
            <person name="Mavromatis K."/>
            <person name="Ivanova N."/>
            <person name="Mikhailova N."/>
            <person name="LaButti K.M."/>
            <person name="Clum A."/>
            <person name="Sun H.I."/>
            <person name="Brettin T."/>
            <person name="Detter J.C."/>
            <person name="Han C."/>
            <person name="Larimer F."/>
            <person name="Land M."/>
            <person name="Hauser L."/>
            <person name="Markowitz V."/>
            <person name="Cheng J.F."/>
            <person name="Hugenholtz P."/>
            <person name="Woyke T."/>
            <person name="Wu D."/>
            <person name="Steenblock K."/>
            <person name="Schneider S."/>
            <person name="Pukall R."/>
            <person name="Goeker M."/>
            <person name="Klenk H.P."/>
            <person name="Eisen J.A."/>
        </authorList>
    </citation>
    <scope>NUCLEOTIDE SEQUENCE [LARGE SCALE GENOMIC DNA]</scope>
    <source>
        <strain evidence="10">ATCC 49802 / DSM 20745 / S 6022</strain>
    </source>
</reference>
<sequence>MARIASSAYPGGGRATDRTDCPPDEELIAAAREGDLAAFNALVARYERAVYGVALRLLREPEAAADVTQDTFVRAHAALEQFVGGSARAWLLRIATNRSYDLLRYRRRRPAESLDARPVEEEPVWAVETPPADPEAFATRQELSTRLEAALAALTDDQRVAVVLYDVQGYSYDEIASLTGATLGTVKSRIHRGRARLRELLRQDPRSRELLGEASRQHSGDESA</sequence>
<dbReference type="NCBIfam" id="TIGR02937">
    <property type="entry name" value="sigma70-ECF"/>
    <property type="match status" value="1"/>
</dbReference>
<dbReference type="GO" id="GO:0016987">
    <property type="term" value="F:sigma factor activity"/>
    <property type="evidence" value="ECO:0007669"/>
    <property type="project" value="UniProtKB-KW"/>
</dbReference>
<dbReference type="Gene3D" id="1.10.10.10">
    <property type="entry name" value="Winged helix-like DNA-binding domain superfamily/Winged helix DNA-binding domain"/>
    <property type="match status" value="1"/>
</dbReference>
<evidence type="ECO:0000256" key="4">
    <source>
        <dbReference type="ARBA" id="ARBA00023125"/>
    </source>
</evidence>
<dbReference type="InterPro" id="IPR036388">
    <property type="entry name" value="WH-like_DNA-bd_sf"/>
</dbReference>
<dbReference type="GO" id="GO:0003677">
    <property type="term" value="F:DNA binding"/>
    <property type="evidence" value="ECO:0007669"/>
    <property type="project" value="UniProtKB-KW"/>
</dbReference>
<evidence type="ECO:0000256" key="1">
    <source>
        <dbReference type="ARBA" id="ARBA00010641"/>
    </source>
</evidence>
<accession>D1C1C9</accession>
<dbReference type="SUPFAM" id="SSF88659">
    <property type="entry name" value="Sigma3 and sigma4 domains of RNA polymerase sigma factors"/>
    <property type="match status" value="1"/>
</dbReference>
<keyword evidence="3" id="KW-0731">Sigma factor</keyword>
<keyword evidence="4" id="KW-0238">DNA-binding</keyword>
<dbReference type="STRING" id="479434.Sthe_0609"/>
<keyword evidence="10" id="KW-1185">Reference proteome</keyword>
<keyword evidence="5" id="KW-0804">Transcription</keyword>
<proteinExistence type="inferred from homology"/>
<feature type="region of interest" description="Disordered" evidence="6">
    <location>
        <begin position="1"/>
        <end position="22"/>
    </location>
</feature>
<dbReference type="InterPro" id="IPR013325">
    <property type="entry name" value="RNA_pol_sigma_r2"/>
</dbReference>
<dbReference type="RefSeq" id="WP_012871093.1">
    <property type="nucleotide sequence ID" value="NC_013523.1"/>
</dbReference>
<keyword evidence="2" id="KW-0805">Transcription regulation</keyword>
<evidence type="ECO:0000256" key="2">
    <source>
        <dbReference type="ARBA" id="ARBA00023015"/>
    </source>
</evidence>
<dbReference type="InterPro" id="IPR014284">
    <property type="entry name" value="RNA_pol_sigma-70_dom"/>
</dbReference>
<protein>
    <submittedName>
        <fullName evidence="9">RNA polymerase, sigma-24 subunit, ECF subfamily</fullName>
    </submittedName>
</protein>
<evidence type="ECO:0000256" key="6">
    <source>
        <dbReference type="SAM" id="MobiDB-lite"/>
    </source>
</evidence>
<evidence type="ECO:0000259" key="8">
    <source>
        <dbReference type="Pfam" id="PF08281"/>
    </source>
</evidence>
<evidence type="ECO:0000256" key="5">
    <source>
        <dbReference type="ARBA" id="ARBA00023163"/>
    </source>
</evidence>
<organism evidence="9 10">
    <name type="scientific">Sphaerobacter thermophilus (strain ATCC 49802 / DSM 20745 / KCCM 41009 / NCIMB 13125 / S 6022)</name>
    <dbReference type="NCBI Taxonomy" id="479434"/>
    <lineage>
        <taxon>Bacteria</taxon>
        <taxon>Pseudomonadati</taxon>
        <taxon>Thermomicrobiota</taxon>
        <taxon>Thermomicrobia</taxon>
        <taxon>Sphaerobacterales</taxon>
        <taxon>Sphaerobacterineae</taxon>
        <taxon>Sphaerobacteraceae</taxon>
        <taxon>Sphaerobacter</taxon>
    </lineage>
</organism>
<evidence type="ECO:0000313" key="9">
    <source>
        <dbReference type="EMBL" id="ACZ38046.1"/>
    </source>
</evidence>
<evidence type="ECO:0000256" key="3">
    <source>
        <dbReference type="ARBA" id="ARBA00023082"/>
    </source>
</evidence>
<dbReference type="Proteomes" id="UP000002027">
    <property type="component" value="Chromosome 1"/>
</dbReference>
<dbReference type="HOGENOM" id="CLU_047691_3_0_0"/>
<dbReference type="eggNOG" id="COG1595">
    <property type="taxonomic scope" value="Bacteria"/>
</dbReference>
<gene>
    <name evidence="9" type="ordered locus">Sthe_0609</name>
</gene>
<dbReference type="InterPro" id="IPR013324">
    <property type="entry name" value="RNA_pol_sigma_r3/r4-like"/>
</dbReference>
<dbReference type="KEGG" id="sti:Sthe_0609"/>
<feature type="domain" description="RNA polymerase sigma-70 region 2" evidence="7">
    <location>
        <begin position="42"/>
        <end position="109"/>
    </location>
</feature>
<dbReference type="Pfam" id="PF04542">
    <property type="entry name" value="Sigma70_r2"/>
    <property type="match status" value="1"/>
</dbReference>
<evidence type="ECO:0000259" key="7">
    <source>
        <dbReference type="Pfam" id="PF04542"/>
    </source>
</evidence>
<dbReference type="InterPro" id="IPR039425">
    <property type="entry name" value="RNA_pol_sigma-70-like"/>
</dbReference>
<reference evidence="9 10" key="2">
    <citation type="journal article" date="2010" name="Stand. Genomic Sci.">
        <title>Complete genome sequence of Desulfohalobium retbaense type strain (HR(100)).</title>
        <authorList>
            <person name="Spring S."/>
            <person name="Nolan M."/>
            <person name="Lapidus A."/>
            <person name="Glavina Del Rio T."/>
            <person name="Copeland A."/>
            <person name="Tice H."/>
            <person name="Cheng J.F."/>
            <person name="Lucas S."/>
            <person name="Land M."/>
            <person name="Chen F."/>
            <person name="Bruce D."/>
            <person name="Goodwin L."/>
            <person name="Pitluck S."/>
            <person name="Ivanova N."/>
            <person name="Mavromatis K."/>
            <person name="Mikhailova N."/>
            <person name="Pati A."/>
            <person name="Chen A."/>
            <person name="Palaniappan K."/>
            <person name="Hauser L."/>
            <person name="Chang Y.J."/>
            <person name="Jeffries C.D."/>
            <person name="Munk C."/>
            <person name="Kiss H."/>
            <person name="Chain P."/>
            <person name="Han C."/>
            <person name="Brettin T."/>
            <person name="Detter J.C."/>
            <person name="Schuler E."/>
            <person name="Goker M."/>
            <person name="Rohde M."/>
            <person name="Bristow J."/>
            <person name="Eisen J.A."/>
            <person name="Markowitz V."/>
            <person name="Hugenholtz P."/>
            <person name="Kyrpides N.C."/>
            <person name="Klenk H.P."/>
        </authorList>
    </citation>
    <scope>NUCLEOTIDE SEQUENCE [LARGE SCALE GENOMIC DNA]</scope>
    <source>
        <strain evidence="10">ATCC 49802 / DSM 20745 / S 6022</strain>
    </source>
</reference>
<dbReference type="Gene3D" id="1.10.1740.10">
    <property type="match status" value="1"/>
</dbReference>
<dbReference type="InParanoid" id="D1C1C9"/>
<dbReference type="InterPro" id="IPR007627">
    <property type="entry name" value="RNA_pol_sigma70_r2"/>
</dbReference>
<dbReference type="PANTHER" id="PTHR43133:SF8">
    <property type="entry name" value="RNA POLYMERASE SIGMA FACTOR HI_1459-RELATED"/>
    <property type="match status" value="1"/>
</dbReference>
<feature type="domain" description="RNA polymerase sigma factor 70 region 4 type 2" evidence="8">
    <location>
        <begin position="146"/>
        <end position="197"/>
    </location>
</feature>
<dbReference type="CDD" id="cd06171">
    <property type="entry name" value="Sigma70_r4"/>
    <property type="match status" value="1"/>
</dbReference>
<dbReference type="OrthoDB" id="9784984at2"/>
<comment type="similarity">
    <text evidence="1">Belongs to the sigma-70 factor family. ECF subfamily.</text>
</comment>
<dbReference type="SUPFAM" id="SSF88946">
    <property type="entry name" value="Sigma2 domain of RNA polymerase sigma factors"/>
    <property type="match status" value="1"/>
</dbReference>
<dbReference type="PANTHER" id="PTHR43133">
    <property type="entry name" value="RNA POLYMERASE ECF-TYPE SIGMA FACTO"/>
    <property type="match status" value="1"/>
</dbReference>
<dbReference type="Pfam" id="PF08281">
    <property type="entry name" value="Sigma70_r4_2"/>
    <property type="match status" value="1"/>
</dbReference>
<dbReference type="AlphaFoldDB" id="D1C1C9"/>
<dbReference type="EMBL" id="CP001823">
    <property type="protein sequence ID" value="ACZ38046.1"/>
    <property type="molecule type" value="Genomic_DNA"/>
</dbReference>